<organism evidence="2 3">
    <name type="scientific">Lojkania enalia</name>
    <dbReference type="NCBI Taxonomy" id="147567"/>
    <lineage>
        <taxon>Eukaryota</taxon>
        <taxon>Fungi</taxon>
        <taxon>Dikarya</taxon>
        <taxon>Ascomycota</taxon>
        <taxon>Pezizomycotina</taxon>
        <taxon>Dothideomycetes</taxon>
        <taxon>Pleosporomycetidae</taxon>
        <taxon>Pleosporales</taxon>
        <taxon>Pleosporales incertae sedis</taxon>
        <taxon>Lojkania</taxon>
    </lineage>
</organism>
<reference evidence="3" key="1">
    <citation type="journal article" date="2020" name="Stud. Mycol.">
        <title>101 Dothideomycetes genomes: A test case for predicting lifestyles and emergence of pathogens.</title>
        <authorList>
            <person name="Haridas S."/>
            <person name="Albert R."/>
            <person name="Binder M."/>
            <person name="Bloem J."/>
            <person name="LaButti K."/>
            <person name="Salamov A."/>
            <person name="Andreopoulos B."/>
            <person name="Baker S."/>
            <person name="Barry K."/>
            <person name="Bills G."/>
            <person name="Bluhm B."/>
            <person name="Cannon C."/>
            <person name="Castanera R."/>
            <person name="Culley D."/>
            <person name="Daum C."/>
            <person name="Ezra D."/>
            <person name="Gonzalez J."/>
            <person name="Henrissat B."/>
            <person name="Kuo A."/>
            <person name="Liang C."/>
            <person name="Lipzen A."/>
            <person name="Lutzoni F."/>
            <person name="Magnuson J."/>
            <person name="Mondo S."/>
            <person name="Nolan M."/>
            <person name="Ohm R."/>
            <person name="Pangilinan J."/>
            <person name="Park H.-J."/>
            <person name="Ramirez L."/>
            <person name="Alfaro M."/>
            <person name="Sun H."/>
            <person name="Tritt A."/>
            <person name="Yoshinaga Y."/>
            <person name="Zwiers L.-H."/>
            <person name="Turgeon B."/>
            <person name="Goodwin S."/>
            <person name="Spatafora J."/>
            <person name="Crous P."/>
            <person name="Grigoriev I."/>
        </authorList>
    </citation>
    <scope>NUCLEOTIDE SEQUENCE [LARGE SCALE GENOMIC DNA]</scope>
    <source>
        <strain evidence="3">CBS 304.66</strain>
    </source>
</reference>
<proteinExistence type="predicted"/>
<evidence type="ECO:0000313" key="3">
    <source>
        <dbReference type="Proteomes" id="UP000800093"/>
    </source>
</evidence>
<keyword evidence="3" id="KW-1185">Reference proteome</keyword>
<evidence type="ECO:0000259" key="1">
    <source>
        <dbReference type="Pfam" id="PF06985"/>
    </source>
</evidence>
<dbReference type="AlphaFoldDB" id="A0A9P4K8T8"/>
<dbReference type="PANTHER" id="PTHR33112">
    <property type="entry name" value="DOMAIN PROTEIN, PUTATIVE-RELATED"/>
    <property type="match status" value="1"/>
</dbReference>
<dbReference type="InterPro" id="IPR010730">
    <property type="entry name" value="HET"/>
</dbReference>
<dbReference type="EMBL" id="ML986644">
    <property type="protein sequence ID" value="KAF2262135.1"/>
    <property type="molecule type" value="Genomic_DNA"/>
</dbReference>
<dbReference type="Proteomes" id="UP000800093">
    <property type="component" value="Unassembled WGS sequence"/>
</dbReference>
<dbReference type="PANTHER" id="PTHR33112:SF16">
    <property type="entry name" value="HETEROKARYON INCOMPATIBILITY DOMAIN-CONTAINING PROTEIN"/>
    <property type="match status" value="1"/>
</dbReference>
<gene>
    <name evidence="2" type="ORF">CC78DRAFT_468546</name>
</gene>
<accession>A0A9P4K8T8</accession>
<name>A0A9P4K8T8_9PLEO</name>
<protein>
    <submittedName>
        <fullName evidence="2">HET-domain-containing protein</fullName>
    </submittedName>
</protein>
<sequence>MDGEIHLCSSCTVLGARLATEPEFSYLVAETFHGLEQSSASGCHLCRLIRQRLIYHGDENIEALRNATSGIFLEATLEHILVESPLPRNGRAVLWPRYELGDEDENGNDNDAASLLTEAVDLGQHGINSLQSEQGLNTLASIARNWILHCLASHETCQLPFSAVSLTSPSSLGKRMKPFLPTRVIDLGTRSEPLTPRLLVSGAEQCRADYFALSYSWGVGTHSAKTTLANLAERQQRIDMSTLPKTIQEAIIFTKRVGIVRYLWVDAICIIQIDEKDPIEGERTHKLDWAIESQNFGEYYHNALCTLAATGSSCSTQGLFLNRPGLDYSVQVCKFLRYNPSGNRLVMKIEPEDPTWSKTTSHAPLLRRGWAMQERAMSMRILHFARDIVFWECNEIKASESSPRALPEESTLTLGEGLMKLSSLIQCIENNNHMTEWLEFATSYSRCQFSYFSDKLSALSGLAHRMQSLTDLKYSAGVWEGNVHDGIVWYSQWMRPIPPYNKIHKAYIAPSWSWASIPVASTPRFILPFKFKGSDFGTDFGWVSPLKIIDLQTEVIGKDSTGPVRNGRLRANGLLTHIDLQDYNQVTPSSKKPLNAIDLSPKGLHQPSDDLFLYLDIFHEELSANTSMVPCLLVAEEHDPESGNRRIKSAAIALRPTGRTHNGVDEYIRIGLIVIPRAFFESSNETVVDIV</sequence>
<dbReference type="OrthoDB" id="3789824at2759"/>
<comment type="caution">
    <text evidence="2">The sequence shown here is derived from an EMBL/GenBank/DDBJ whole genome shotgun (WGS) entry which is preliminary data.</text>
</comment>
<feature type="domain" description="Heterokaryon incompatibility" evidence="1">
    <location>
        <begin position="210"/>
        <end position="374"/>
    </location>
</feature>
<dbReference type="Pfam" id="PF06985">
    <property type="entry name" value="HET"/>
    <property type="match status" value="1"/>
</dbReference>
<evidence type="ECO:0000313" key="2">
    <source>
        <dbReference type="EMBL" id="KAF2262135.1"/>
    </source>
</evidence>